<evidence type="ECO:0000259" key="5">
    <source>
        <dbReference type="Pfam" id="PF22740"/>
    </source>
</evidence>
<feature type="transmembrane region" description="Helical" evidence="4">
    <location>
        <begin position="614"/>
        <end position="635"/>
    </location>
</feature>
<dbReference type="EMBL" id="CAJNNW010025174">
    <property type="protein sequence ID" value="CAE8675994.1"/>
    <property type="molecule type" value="Genomic_DNA"/>
</dbReference>
<feature type="transmembrane region" description="Helical" evidence="4">
    <location>
        <begin position="833"/>
        <end position="858"/>
    </location>
</feature>
<dbReference type="Pfam" id="PF13646">
    <property type="entry name" value="HEAT_2"/>
    <property type="match status" value="4"/>
</dbReference>
<dbReference type="PANTHER" id="PTHR12697">
    <property type="entry name" value="PBS LYASE HEAT-LIKE PROTEIN"/>
    <property type="match status" value="1"/>
</dbReference>
<evidence type="ECO:0000313" key="7">
    <source>
        <dbReference type="Proteomes" id="UP000626109"/>
    </source>
</evidence>
<dbReference type="InterPro" id="IPR004155">
    <property type="entry name" value="PBS_lyase_HEAT"/>
</dbReference>
<evidence type="ECO:0000256" key="4">
    <source>
        <dbReference type="SAM" id="Phobius"/>
    </source>
</evidence>
<proteinExistence type="predicted"/>
<dbReference type="SUPFAM" id="SSF48371">
    <property type="entry name" value="ARM repeat"/>
    <property type="match status" value="1"/>
</dbReference>
<evidence type="ECO:0000256" key="3">
    <source>
        <dbReference type="SAM" id="MobiDB-lite"/>
    </source>
</evidence>
<keyword evidence="4" id="KW-0812">Transmembrane</keyword>
<reference evidence="6" key="1">
    <citation type="submission" date="2021-02" db="EMBL/GenBank/DDBJ databases">
        <authorList>
            <person name="Dougan E. K."/>
            <person name="Rhodes N."/>
            <person name="Thang M."/>
            <person name="Chan C."/>
        </authorList>
    </citation>
    <scope>NUCLEOTIDE SEQUENCE</scope>
</reference>
<feature type="repeat" description="HEAT" evidence="2">
    <location>
        <begin position="1158"/>
        <end position="1196"/>
    </location>
</feature>
<dbReference type="Proteomes" id="UP000626109">
    <property type="component" value="Unassembled WGS sequence"/>
</dbReference>
<dbReference type="GO" id="GO:0016491">
    <property type="term" value="F:oxidoreductase activity"/>
    <property type="evidence" value="ECO:0007669"/>
    <property type="project" value="TreeGrafter"/>
</dbReference>
<keyword evidence="4" id="KW-1133">Transmembrane helix</keyword>
<dbReference type="PANTHER" id="PTHR12697:SF5">
    <property type="entry name" value="DEOXYHYPUSINE HYDROXYLASE"/>
    <property type="match status" value="1"/>
</dbReference>
<accession>A0A813JFN3</accession>
<feature type="domain" description="RapZ C-terminal" evidence="5">
    <location>
        <begin position="1910"/>
        <end position="2014"/>
    </location>
</feature>
<comment type="caution">
    <text evidence="6">The sequence shown here is derived from an EMBL/GenBank/DDBJ whole genome shotgun (WGS) entry which is preliminary data.</text>
</comment>
<name>A0A813JFN3_POLGL</name>
<dbReference type="SMART" id="SM00567">
    <property type="entry name" value="EZ_HEAT"/>
    <property type="match status" value="14"/>
</dbReference>
<protein>
    <recommendedName>
        <fullName evidence="5">RapZ C-terminal domain-containing protein</fullName>
    </recommendedName>
</protein>
<feature type="non-terminal residue" evidence="6">
    <location>
        <position position="1"/>
    </location>
</feature>
<evidence type="ECO:0000256" key="1">
    <source>
        <dbReference type="ARBA" id="ARBA00045876"/>
    </source>
</evidence>
<gene>
    <name evidence="6" type="ORF">PGLA2088_LOCUS19654</name>
</gene>
<sequence length="2047" mass="220152">MWAVEVLDGGLLAENTNDYMTEGFQLVDRVELTIRAAKSPPLAEVDAEVTFDPKSASPDELIIVAPAGFNFTADCLISGGDNKEVKSCVYMGNIAGRAAARLSTIRLTSILQYVVIRIKTPAQSPAEPSWFVEARDATSNTQLGWGEDPTGVSVRQMDGAKVVYPGIPSISGQMAFQFITNEKLDAGGILRVGYPKDITIQCGGSYLQQVALEGYVSCQNNAREGFFQLTLSRPLPPGQQAFAVESTCPTTVINNQFYIIVMTNQNQVVDAAMSIPGLPIQHGFSLAALDLIWGNAEPNRATFISMGFELLTELPLKDPPIMAEIVVTLPKDFFHQVMRSSHVETMAKPLPKKIEGGWLDVTNPTVVRVLLDETLVSTLAVGQYRFQFPILVPGRMPKYNVWTMTICAPTRMNVSCTGPTDPRALVSFPMAGFNMGQARAAPVSPLGGRVFNHRRLHGAARVNSSVVGAPYCRYLCMVSYALGKAERDDCLTFSYFTFVATNPTAIAADADHALQKLFLKGTVAMRLQRQSILLHPTLAPQVPQHMNSEPHQSKLPALLPSVVPGIRLFNCTMRIHGLCVLPCVEFPPIAVGHAWPTVTELQANPADFKGRGTAFMIVALALVMLACAAVEIVAWTSRCRAKGIGGGSGPSEYQRLLPSAEGNNDQPISSTRHEAMGVTVKTHSRIDDTALDATRQRNFASYFTFYHCGMWCGCYRAYLNGILGAMAVIHMICLVKSICDDRVVPEQWGECSKKLVMSLTPILSEPLDGLRDPVMAALYVKAQLRTNTPQAGEAGDEALGFMEKACKKALVFSKQQTDPLKHILVLYEDVPQLCAAVVFVVFGGSSVLSAAIGSVAFLKLLAIKFARKYILSFTAKWNIPWRAISSDDLQKACACEVVSWDIRARAVLELLTNGNPPTNVERKGVETLHELYNRNAADDEAKAAKVATDATRLLVGMLHGRSAQEAQKALDAFYGGYKHFSFIASAVQSFHDRKPADATLADFVPKIQDFGRQGSPAAPFATDVAALLKDEDRDVRQAAVQAFADLGPKAAAPFAADIVALLKDKDENVRHAALRALASRGPELGVPFATYIVALLKDKDENVRPAAVRALAFLGPEEKPSIATDIVALLKDKDEYVRYAAVKALASLEPEAKLSIAIAKELAALLKDGDGEVRLAAVQALADLEPEAKLSITKELAALLKDGNERLRYLALGALASLGCEAAAPFATDVAALLKDQGWETRQAAVTALADLGPELGGPFAIDVPALLKDEDENVRHAALRALASLGPEVAAPFATDVAALLKDQGWETRQAAVTALADLGPELGGPFATDVAALLGDEDKDVRWAAVRALAALGREAAAPFAADVAALLKDEDRDVRQAAVQALADLGPEAAAPFAADMAALLKDGNERFRYLALGALASLGREAAAPFATDVAALLKDEDENVRHAALRALASLGPEVAAPFATDVAARLKDQGWETRQAAVTALADLGPVLGGPFATDVAALLGDEDKDVRWAAVRALAALGREAAAPFAADVAALLKDEDRDVRQAAMQALETLDLSFAGHLVPKVTESQVQLRKGVTVIARRTVERREGYLSCEDGDRLKVLYCGSLKTNDDEWLWAQGEGGQSGWLSKGSVTVLQKNREKGCAAQDLGGQTFSSTGQTRSYGRILRTCSLSRTISPNATESERTYLLAHAGETSTPLHANREVEIVQTRGSWVQVRLGSETAGWVQAEHVSQDSLSPPPPPAAETTRLVPPKPQRPAPRPPVQKEAQTQASAAAASASRPPEPVPEDGGHTGLQWLQWQEGHSRTAGTSSTWFADGNAGAFAGQFLGAPGSTREAFTRSDVAPSGPCGSRLPSLRGEVVVVTFGLENCDSRLVDRCCDSAGGGGGFVQVEEGELRAALCRRSVPDADVILDARMFPDPDACHLTKHSGRHHLIISRICQHRNFRKWLTEAKRRFMKACDSRLAKLGMDCMDSSSDGIQVTVATYCRAGKHRSVATAGILTYIFREEGFLCGETRHLSYKAWGKNCCKGNCQECQHPPDELE</sequence>
<feature type="compositionally biased region" description="Pro residues" evidence="3">
    <location>
        <begin position="1756"/>
        <end position="1767"/>
    </location>
</feature>
<dbReference type="InterPro" id="IPR011989">
    <property type="entry name" value="ARM-like"/>
</dbReference>
<dbReference type="Pfam" id="PF22740">
    <property type="entry name" value="PapZ_C"/>
    <property type="match status" value="1"/>
</dbReference>
<dbReference type="InterPro" id="IPR053931">
    <property type="entry name" value="RapZ_C"/>
</dbReference>
<feature type="region of interest" description="Disordered" evidence="3">
    <location>
        <begin position="1734"/>
        <end position="1798"/>
    </location>
</feature>
<keyword evidence="4" id="KW-0472">Membrane</keyword>
<organism evidence="6 7">
    <name type="scientific">Polarella glacialis</name>
    <name type="common">Dinoflagellate</name>
    <dbReference type="NCBI Taxonomy" id="89957"/>
    <lineage>
        <taxon>Eukaryota</taxon>
        <taxon>Sar</taxon>
        <taxon>Alveolata</taxon>
        <taxon>Dinophyceae</taxon>
        <taxon>Suessiales</taxon>
        <taxon>Suessiaceae</taxon>
        <taxon>Polarella</taxon>
    </lineage>
</organism>
<comment type="function">
    <text evidence="1">Catalyzes the hydroxylation of the N(6)-(4-aminobutyl)-L-lysine intermediate produced by deoxyhypusine synthase/DHPS on a critical lysine of the eukaryotic translation initiation factor 5A/eIF-5A. This is the second step of the post-translational modification of that lysine into an unusual amino acid residue named hypusine. Hypusination is unique to mature eIF-5A factor and is essential for its function.</text>
</comment>
<dbReference type="InterPro" id="IPR021133">
    <property type="entry name" value="HEAT_type_2"/>
</dbReference>
<dbReference type="InterPro" id="IPR016024">
    <property type="entry name" value="ARM-type_fold"/>
</dbReference>
<dbReference type="PROSITE" id="PS50077">
    <property type="entry name" value="HEAT_REPEAT"/>
    <property type="match status" value="2"/>
</dbReference>
<evidence type="ECO:0000313" key="6">
    <source>
        <dbReference type="EMBL" id="CAE8675994.1"/>
    </source>
</evidence>
<dbReference type="Gene3D" id="1.25.10.10">
    <property type="entry name" value="Leucine-rich Repeat Variant"/>
    <property type="match status" value="5"/>
</dbReference>
<evidence type="ECO:0000256" key="2">
    <source>
        <dbReference type="PROSITE-ProRule" id="PRU00103"/>
    </source>
</evidence>
<feature type="repeat" description="HEAT" evidence="2">
    <location>
        <begin position="1430"/>
        <end position="1467"/>
    </location>
</feature>